<dbReference type="SMART" id="SM00273">
    <property type="entry name" value="ENTH"/>
    <property type="match status" value="1"/>
</dbReference>
<dbReference type="GO" id="GO:0051015">
    <property type="term" value="F:actin filament binding"/>
    <property type="evidence" value="ECO:0007669"/>
    <property type="project" value="TreeGrafter"/>
</dbReference>
<sequence>MWHRFRIPQGLDPFYFAESLAPGSWFNCSNCASGKQDTKVAVFFSIGAESTQCKFSSGGRTRQNQSDFVEDRRTDPHFPTRPVDRDKAEAELTLNIKKATSPEETAPKQKHVRKCIVYTWDYHSSMSIWTGLRVQPILSDEVQTFKALITVHKILQEGHPVAIREGQNQTGWLETCARTIGSDGMRGYGSLIRAYVAFILSKLRFHRTHPEFNGMFDYEEYVSLKGIDDPNEGYETISDLMNLQDQIESFQKLVFSTFRHSANNECRISSLVPLVKESYGIYRFVTSMLLAMHRRTDVGDALEPLRTRYNQQHYNLRKFYYECSTLKYLTGLINVPKLGQEPPSLTDRGSVPDLPKRPKSAAAPASPPPTAPSPDPTAAQIAEQARMLKEYEDQQAALIAARQAEETRRLEQQMAQQREFEEAQRQQQERERLAQEELMRQQQAAQFQMNNQAAVRLQEMEREMLGMRGQWERDQLMLEQYDRASVPRVKALEGALNATNADALAQMGGKDELIKQLQDQVTLWRNKYESLAKLYSQLRTEHLDMLSKFKQMQLKANSAQEAIDKMERMERDIKAKNLELADMIRERDRARFDLDRLKSNHKDDLDRVRRELSFANERAEDATRNKSSEAKQIQIEDLLRKLDGQDSEVERIRDEKDQEIAILQEEMDSTIHKMAEMQMEMQTSQGIVEETTNAQIDTLILDNRKKLNQIIDSILQSCVQKMDDAIYELESPNQNGNQNATPEYTLSMIEKATNNATEFAMTFNLYLGGEPGGDHVDVIKAANEYAHSLSEVLLNCKGITRLANDDNASDKLIADAKHAGDVGLRFFLNLQSYKLDLIPQPQRTEIPLRNNVEARSALTKLTDAVDKLVPKGKAGARANAGDLGDLVEQEMLGAARAIEAATQRLQQLIDRPRDSSRFSAVDLQVHDSILAAAMAITNAIGRLIQAATDSQQEIVAQGRGSSTTQQFYKRNNRWTEGLISAAKAVAFATNLLIESADGVLNGTHSLEQLIVASNEVAGATAQLVAASRVKASLMSKTQDRLELAAKAVTEACKALVRQVKAITAKQIEAEEVDYKSMAVHEFKVREMEQQVEILKLEKELGAARHRLGAMRRAGYHAEEE</sequence>
<feature type="region of interest" description="Disordered" evidence="6">
    <location>
        <begin position="339"/>
        <end position="378"/>
    </location>
</feature>
<comment type="similarity">
    <text evidence="2">Belongs to the SLA2 family.</text>
</comment>
<feature type="domain" description="ENTH" evidence="7">
    <location>
        <begin position="84"/>
        <end position="213"/>
    </location>
</feature>
<dbReference type="PANTHER" id="PTHR10407:SF15">
    <property type="entry name" value="HUNTINGTIN INTERACTING PROTEIN 1"/>
    <property type="match status" value="1"/>
</dbReference>
<dbReference type="GO" id="GO:0006897">
    <property type="term" value="P:endocytosis"/>
    <property type="evidence" value="ECO:0007669"/>
    <property type="project" value="InterPro"/>
</dbReference>
<comment type="caution">
    <text evidence="9">The sequence shown here is derived from an EMBL/GenBank/DDBJ whole genome shotgun (WGS) entry which is preliminary data.</text>
</comment>
<dbReference type="SUPFAM" id="SSF109885">
    <property type="entry name" value="I/LWEQ domain"/>
    <property type="match status" value="1"/>
</dbReference>
<dbReference type="GO" id="GO:0043325">
    <property type="term" value="F:phosphatidylinositol-3,4-bisphosphate binding"/>
    <property type="evidence" value="ECO:0007669"/>
    <property type="project" value="TreeGrafter"/>
</dbReference>
<dbReference type="EMBL" id="SSOP01000157">
    <property type="protein sequence ID" value="KAB5590614.1"/>
    <property type="molecule type" value="Genomic_DNA"/>
</dbReference>
<dbReference type="InterPro" id="IPR011417">
    <property type="entry name" value="ANTH_dom"/>
</dbReference>
<evidence type="ECO:0000256" key="4">
    <source>
        <dbReference type="ARBA" id="ARBA00023203"/>
    </source>
</evidence>
<keyword evidence="10" id="KW-1185">Reference proteome</keyword>
<dbReference type="GO" id="GO:0030136">
    <property type="term" value="C:clathrin-coated vesicle"/>
    <property type="evidence" value="ECO:0007669"/>
    <property type="project" value="TreeGrafter"/>
</dbReference>
<dbReference type="GO" id="GO:0030479">
    <property type="term" value="C:actin cortical patch"/>
    <property type="evidence" value="ECO:0007669"/>
    <property type="project" value="TreeGrafter"/>
</dbReference>
<evidence type="ECO:0000313" key="9">
    <source>
        <dbReference type="EMBL" id="KAB5590614.1"/>
    </source>
</evidence>
<feature type="compositionally biased region" description="Polar residues" evidence="6">
    <location>
        <begin position="55"/>
        <end position="67"/>
    </location>
</feature>
<dbReference type="Gene3D" id="1.20.1410.10">
    <property type="entry name" value="I/LWEQ domain"/>
    <property type="match status" value="1"/>
</dbReference>
<name>A0A5N5QG15_9AGAM</name>
<evidence type="ECO:0000256" key="1">
    <source>
        <dbReference type="ARBA" id="ARBA00004496"/>
    </source>
</evidence>
<dbReference type="PROSITE" id="PS50945">
    <property type="entry name" value="I_LWEQ"/>
    <property type="match status" value="1"/>
</dbReference>
<accession>A0A5N5QG15</accession>
<dbReference type="FunFam" id="1.20.1410.10:FF:000004">
    <property type="entry name" value="Cytoskeleton assembly control protein Sla2"/>
    <property type="match status" value="1"/>
</dbReference>
<dbReference type="Pfam" id="PF01608">
    <property type="entry name" value="I_LWEQ"/>
    <property type="match status" value="1"/>
</dbReference>
<dbReference type="GO" id="GO:0035615">
    <property type="term" value="F:clathrin adaptor activity"/>
    <property type="evidence" value="ECO:0007669"/>
    <property type="project" value="TreeGrafter"/>
</dbReference>
<dbReference type="InterPro" id="IPR035964">
    <property type="entry name" value="I/LWEQ_dom_sf"/>
</dbReference>
<feature type="region of interest" description="Disordered" evidence="6">
    <location>
        <begin position="410"/>
        <end position="429"/>
    </location>
</feature>
<dbReference type="Gene3D" id="1.25.40.90">
    <property type="match status" value="1"/>
</dbReference>
<feature type="compositionally biased region" description="Basic and acidic residues" evidence="6">
    <location>
        <begin position="418"/>
        <end position="429"/>
    </location>
</feature>
<keyword evidence="4" id="KW-0009">Actin-binding</keyword>
<dbReference type="Pfam" id="PF07651">
    <property type="entry name" value="ANTH"/>
    <property type="match status" value="1"/>
</dbReference>
<keyword evidence="5" id="KW-0175">Coiled coil</keyword>
<dbReference type="InterPro" id="IPR013809">
    <property type="entry name" value="ENTH"/>
</dbReference>
<gene>
    <name evidence="9" type="ORF">CTheo_5957</name>
</gene>
<evidence type="ECO:0000259" key="7">
    <source>
        <dbReference type="PROSITE" id="PS50942"/>
    </source>
</evidence>
<feature type="coiled-coil region" evidence="5">
    <location>
        <begin position="514"/>
        <end position="680"/>
    </location>
</feature>
<dbReference type="GO" id="GO:0007015">
    <property type="term" value="P:actin filament organization"/>
    <property type="evidence" value="ECO:0007669"/>
    <property type="project" value="TreeGrafter"/>
</dbReference>
<dbReference type="SUPFAM" id="SSF48464">
    <property type="entry name" value="ENTH/VHS domain"/>
    <property type="match status" value="1"/>
</dbReference>
<proteinExistence type="inferred from homology"/>
<evidence type="ECO:0000313" key="10">
    <source>
        <dbReference type="Proteomes" id="UP000383932"/>
    </source>
</evidence>
<dbReference type="InterPro" id="IPR008942">
    <property type="entry name" value="ENTH_VHS"/>
</dbReference>
<dbReference type="GO" id="GO:0080025">
    <property type="term" value="F:phosphatidylinositol-3,5-bisphosphate binding"/>
    <property type="evidence" value="ECO:0007669"/>
    <property type="project" value="TreeGrafter"/>
</dbReference>
<dbReference type="PROSITE" id="PS50942">
    <property type="entry name" value="ENTH"/>
    <property type="match status" value="1"/>
</dbReference>
<reference evidence="9 10" key="1">
    <citation type="journal article" date="2019" name="Fungal Biol. Biotechnol.">
        <title>Draft genome sequence of fastidious pathogen Ceratobasidium theobromae, which causes vascular-streak dieback in Theobroma cacao.</title>
        <authorList>
            <person name="Ali S.S."/>
            <person name="Asman A."/>
            <person name="Shao J."/>
            <person name="Firmansyah A.P."/>
            <person name="Susilo A.W."/>
            <person name="Rosmana A."/>
            <person name="McMahon P."/>
            <person name="Junaid M."/>
            <person name="Guest D."/>
            <person name="Kheng T.Y."/>
            <person name="Meinhardt L.W."/>
            <person name="Bailey B.A."/>
        </authorList>
    </citation>
    <scope>NUCLEOTIDE SEQUENCE [LARGE SCALE GENOMIC DNA]</scope>
    <source>
        <strain evidence="9 10">CT2</strain>
    </source>
</reference>
<feature type="compositionally biased region" description="Basic and acidic residues" evidence="6">
    <location>
        <begin position="69"/>
        <end position="83"/>
    </location>
</feature>
<dbReference type="AlphaFoldDB" id="A0A5N5QG15"/>
<feature type="domain" description="I/LWEQ" evidence="8">
    <location>
        <begin position="875"/>
        <end position="1118"/>
    </location>
</feature>
<protein>
    <submittedName>
        <fullName evidence="9">Endocytosis protein end4</fullName>
    </submittedName>
</protein>
<keyword evidence="3" id="KW-0963">Cytoplasm</keyword>
<dbReference type="InterPro" id="IPR002558">
    <property type="entry name" value="ILWEQ_dom"/>
</dbReference>
<evidence type="ECO:0000256" key="6">
    <source>
        <dbReference type="SAM" id="MobiDB-lite"/>
    </source>
</evidence>
<dbReference type="CDD" id="cd17007">
    <property type="entry name" value="ANTH_N_Sla2p"/>
    <property type="match status" value="1"/>
</dbReference>
<dbReference type="Proteomes" id="UP000383932">
    <property type="component" value="Unassembled WGS sequence"/>
</dbReference>
<dbReference type="PANTHER" id="PTHR10407">
    <property type="entry name" value="HUNTINGTIN INTERACTING PROTEIN 1"/>
    <property type="match status" value="1"/>
</dbReference>
<dbReference type="GO" id="GO:0048268">
    <property type="term" value="P:clathrin coat assembly"/>
    <property type="evidence" value="ECO:0007669"/>
    <property type="project" value="TreeGrafter"/>
</dbReference>
<evidence type="ECO:0000256" key="2">
    <source>
        <dbReference type="ARBA" id="ARBA00010135"/>
    </source>
</evidence>
<dbReference type="OrthoDB" id="10262320at2759"/>
<dbReference type="InterPro" id="IPR030224">
    <property type="entry name" value="Sla2_fam"/>
</dbReference>
<dbReference type="FunFam" id="1.25.40.90:FF:000021">
    <property type="entry name" value="Cytoskeleton assembly control protein Sla2"/>
    <property type="match status" value="1"/>
</dbReference>
<dbReference type="SMART" id="SM00307">
    <property type="entry name" value="ILWEQ"/>
    <property type="match status" value="1"/>
</dbReference>
<dbReference type="GO" id="GO:0032051">
    <property type="term" value="F:clathrin light chain binding"/>
    <property type="evidence" value="ECO:0007669"/>
    <property type="project" value="TreeGrafter"/>
</dbReference>
<organism evidence="9 10">
    <name type="scientific">Ceratobasidium theobromae</name>
    <dbReference type="NCBI Taxonomy" id="1582974"/>
    <lineage>
        <taxon>Eukaryota</taxon>
        <taxon>Fungi</taxon>
        <taxon>Dikarya</taxon>
        <taxon>Basidiomycota</taxon>
        <taxon>Agaricomycotina</taxon>
        <taxon>Agaricomycetes</taxon>
        <taxon>Cantharellales</taxon>
        <taxon>Ceratobasidiaceae</taxon>
        <taxon>Ceratobasidium</taxon>
    </lineage>
</organism>
<comment type="subcellular location">
    <subcellularLocation>
        <location evidence="1">Cytoplasm</location>
    </subcellularLocation>
</comment>
<evidence type="ECO:0000256" key="5">
    <source>
        <dbReference type="SAM" id="Coils"/>
    </source>
</evidence>
<evidence type="ECO:0000259" key="8">
    <source>
        <dbReference type="PROSITE" id="PS50945"/>
    </source>
</evidence>
<evidence type="ECO:0000256" key="3">
    <source>
        <dbReference type="ARBA" id="ARBA00022490"/>
    </source>
</evidence>
<feature type="compositionally biased region" description="Pro residues" evidence="6">
    <location>
        <begin position="365"/>
        <end position="375"/>
    </location>
</feature>
<feature type="region of interest" description="Disordered" evidence="6">
    <location>
        <begin position="55"/>
        <end position="83"/>
    </location>
</feature>